<organism evidence="1 2">
    <name type="scientific">Pedobacter africanus</name>
    <dbReference type="NCBI Taxonomy" id="151894"/>
    <lineage>
        <taxon>Bacteria</taxon>
        <taxon>Pseudomonadati</taxon>
        <taxon>Bacteroidota</taxon>
        <taxon>Sphingobacteriia</taxon>
        <taxon>Sphingobacteriales</taxon>
        <taxon>Sphingobacteriaceae</taxon>
        <taxon>Pedobacter</taxon>
    </lineage>
</organism>
<protein>
    <submittedName>
        <fullName evidence="1">Component of membrane protein insertase Oxa1/YidC/SpoIIIJ protein YidD</fullName>
    </submittedName>
</protein>
<dbReference type="EMBL" id="JAVDTF010000001">
    <property type="protein sequence ID" value="MDR6781911.1"/>
    <property type="molecule type" value="Genomic_DNA"/>
</dbReference>
<gene>
    <name evidence="1" type="ORF">J2X78_000463</name>
</gene>
<reference evidence="1" key="1">
    <citation type="submission" date="2023-07" db="EMBL/GenBank/DDBJ databases">
        <title>Sorghum-associated microbial communities from plants grown in Nebraska, USA.</title>
        <authorList>
            <person name="Schachtman D."/>
        </authorList>
    </citation>
    <scope>NUCLEOTIDE SEQUENCE</scope>
    <source>
        <strain evidence="1">2697</strain>
    </source>
</reference>
<name>A0ACC6KRS0_9SPHI</name>
<sequence>MRVLFLLTIKIYWKLIPKAKRRPCIFRTSCSHYVYRKTTKEGFFEGLRALRFRFMNCRSGFQVFEDPIESTVSMILPNGQVIPEGEISERFIK</sequence>
<evidence type="ECO:0000313" key="2">
    <source>
        <dbReference type="Proteomes" id="UP001246858"/>
    </source>
</evidence>
<dbReference type="Proteomes" id="UP001246858">
    <property type="component" value="Unassembled WGS sequence"/>
</dbReference>
<proteinExistence type="predicted"/>
<evidence type="ECO:0000313" key="1">
    <source>
        <dbReference type="EMBL" id="MDR6781911.1"/>
    </source>
</evidence>
<accession>A0ACC6KRS0</accession>
<comment type="caution">
    <text evidence="1">The sequence shown here is derived from an EMBL/GenBank/DDBJ whole genome shotgun (WGS) entry which is preliminary data.</text>
</comment>
<keyword evidence="2" id="KW-1185">Reference proteome</keyword>